<evidence type="ECO:0000313" key="5">
    <source>
        <dbReference type="EMBL" id="TVY47051.1"/>
    </source>
</evidence>
<dbReference type="PANTHER" id="PTHR10209">
    <property type="entry name" value="OXIDOREDUCTASE, 2OG-FE II OXYGENASE FAMILY PROTEIN"/>
    <property type="match status" value="1"/>
</dbReference>
<keyword evidence="3" id="KW-0408">Iron</keyword>
<dbReference type="SUPFAM" id="SSF51197">
    <property type="entry name" value="Clavaminate synthase-like"/>
    <property type="match status" value="1"/>
</dbReference>
<organism evidence="5 6">
    <name type="scientific">Lachnellula cervina</name>
    <dbReference type="NCBI Taxonomy" id="1316786"/>
    <lineage>
        <taxon>Eukaryota</taxon>
        <taxon>Fungi</taxon>
        <taxon>Dikarya</taxon>
        <taxon>Ascomycota</taxon>
        <taxon>Pezizomycotina</taxon>
        <taxon>Leotiomycetes</taxon>
        <taxon>Helotiales</taxon>
        <taxon>Lachnaceae</taxon>
        <taxon>Lachnellula</taxon>
    </lineage>
</organism>
<dbReference type="InterPro" id="IPR026992">
    <property type="entry name" value="DIOX_N"/>
</dbReference>
<dbReference type="Gene3D" id="2.60.120.330">
    <property type="entry name" value="B-lactam Antibiotic, Isopenicillin N Synthase, Chain"/>
    <property type="match status" value="1"/>
</dbReference>
<gene>
    <name evidence="5" type="primary">citB_1</name>
    <name evidence="5" type="ORF">LCER1_G008392</name>
</gene>
<evidence type="ECO:0000256" key="2">
    <source>
        <dbReference type="ARBA" id="ARBA00023002"/>
    </source>
</evidence>
<keyword evidence="2" id="KW-0560">Oxidoreductase</keyword>
<keyword evidence="6" id="KW-1185">Reference proteome</keyword>
<dbReference type="PANTHER" id="PTHR10209:SF881">
    <property type="entry name" value="FI07970P-RELATED"/>
    <property type="match status" value="1"/>
</dbReference>
<feature type="domain" description="Non-haem dioxygenase N-terminal" evidence="4">
    <location>
        <begin position="18"/>
        <end position="146"/>
    </location>
</feature>
<dbReference type="EMBL" id="QGMG01001536">
    <property type="protein sequence ID" value="TVY47051.1"/>
    <property type="molecule type" value="Genomic_DNA"/>
</dbReference>
<evidence type="ECO:0000313" key="6">
    <source>
        <dbReference type="Proteomes" id="UP000481288"/>
    </source>
</evidence>
<proteinExistence type="predicted"/>
<protein>
    <submittedName>
        <fullName evidence="5">2-oxoglutarate-dependent dioxygenase citB</fullName>
    </submittedName>
</protein>
<feature type="non-terminal residue" evidence="5">
    <location>
        <position position="221"/>
    </location>
</feature>
<dbReference type="Proteomes" id="UP000481288">
    <property type="component" value="Unassembled WGS sequence"/>
</dbReference>
<evidence type="ECO:0000256" key="1">
    <source>
        <dbReference type="ARBA" id="ARBA00022723"/>
    </source>
</evidence>
<comment type="caution">
    <text evidence="5">The sequence shown here is derived from an EMBL/GenBank/DDBJ whole genome shotgun (WGS) entry which is preliminary data.</text>
</comment>
<dbReference type="OrthoDB" id="288590at2759"/>
<keyword evidence="1" id="KW-0479">Metal-binding</keyword>
<dbReference type="Pfam" id="PF14226">
    <property type="entry name" value="DIOX_N"/>
    <property type="match status" value="1"/>
</dbReference>
<dbReference type="GO" id="GO:0046872">
    <property type="term" value="F:metal ion binding"/>
    <property type="evidence" value="ECO:0007669"/>
    <property type="project" value="UniProtKB-KW"/>
</dbReference>
<name>A0A7D8UJ90_9HELO</name>
<evidence type="ECO:0000256" key="3">
    <source>
        <dbReference type="ARBA" id="ARBA00023004"/>
    </source>
</evidence>
<keyword evidence="5" id="KW-0223">Dioxygenase</keyword>
<accession>A0A7D8UJ90</accession>
<sequence>MPLETGKGKGVGKAGFYVPTIDIRPFLDDPSSVAAGEVVEMVRDACVSTGFFQITGHGIPAALQEAVFAGSRAFFALDGEEKKMLDKRRSVGSSNRGYEGIGNQGLQEGALPDLKEGFYIGLETPASDPRVLAHAFKMMGPNLWPPLPLTTFHDPMTAYYTAIYALSLRILDIVASTLTLPHGDSHAHVRAREAREFFHEFTANDPVASIRLLHYPPAPAT</sequence>
<dbReference type="GO" id="GO:0051213">
    <property type="term" value="F:dioxygenase activity"/>
    <property type="evidence" value="ECO:0007669"/>
    <property type="project" value="UniProtKB-KW"/>
</dbReference>
<evidence type="ECO:0000259" key="4">
    <source>
        <dbReference type="Pfam" id="PF14226"/>
    </source>
</evidence>
<dbReference type="AlphaFoldDB" id="A0A7D8UJ90"/>
<dbReference type="InterPro" id="IPR027443">
    <property type="entry name" value="IPNS-like_sf"/>
</dbReference>
<reference evidence="5 6" key="1">
    <citation type="submission" date="2018-05" db="EMBL/GenBank/DDBJ databases">
        <title>Whole genome sequencing for identification of molecular markers to develop diagnostic detection tools for the regulated plant pathogen Lachnellula willkommii.</title>
        <authorList>
            <person name="Giroux E."/>
            <person name="Bilodeau G."/>
        </authorList>
    </citation>
    <scope>NUCLEOTIDE SEQUENCE [LARGE SCALE GENOMIC DNA]</scope>
    <source>
        <strain evidence="5 6">CBS 625.97</strain>
    </source>
</reference>